<protein>
    <submittedName>
        <fullName evidence="1">Uncharacterized protein</fullName>
    </submittedName>
</protein>
<sequence>MKLSDQAIERLAQVVGKPDFFKREGRRVDVMDLVKGKTQLVKRANEGLKKLYEDAELTWLDVVKEYGNVRKDASTSGFAEFMFKVGLDERAKEILSEYFGQVSDDFSEKVVRDIEEVLRSAKVKVGKLSEWREWFKRNYGEDCGVVRMITNLIG</sequence>
<accession>A0A7V3JA65</accession>
<gene>
    <name evidence="1" type="ORF">ENV41_03510</name>
</gene>
<proteinExistence type="predicted"/>
<dbReference type="AlphaFoldDB" id="A0A7V3JA65"/>
<organism evidence="1">
    <name type="scientific">candidate division CPR3 bacterium</name>
    <dbReference type="NCBI Taxonomy" id="2268181"/>
    <lineage>
        <taxon>Bacteria</taxon>
        <taxon>Bacteria division CPR3</taxon>
    </lineage>
</organism>
<name>A0A7V3JA65_UNCC3</name>
<comment type="caution">
    <text evidence="1">The sequence shown here is derived from an EMBL/GenBank/DDBJ whole genome shotgun (WGS) entry which is preliminary data.</text>
</comment>
<evidence type="ECO:0000313" key="1">
    <source>
        <dbReference type="EMBL" id="HFZ09181.1"/>
    </source>
</evidence>
<reference evidence="1" key="1">
    <citation type="journal article" date="2020" name="mSystems">
        <title>Genome- and Community-Level Interaction Insights into Carbon Utilization and Element Cycling Functions of Hydrothermarchaeota in Hydrothermal Sediment.</title>
        <authorList>
            <person name="Zhou Z."/>
            <person name="Liu Y."/>
            <person name="Xu W."/>
            <person name="Pan J."/>
            <person name="Luo Z.H."/>
            <person name="Li M."/>
        </authorList>
    </citation>
    <scope>NUCLEOTIDE SEQUENCE [LARGE SCALE GENOMIC DNA]</scope>
    <source>
        <strain evidence="1">SpSt-757</strain>
    </source>
</reference>
<dbReference type="EMBL" id="DTGG01000113">
    <property type="protein sequence ID" value="HFZ09181.1"/>
    <property type="molecule type" value="Genomic_DNA"/>
</dbReference>